<dbReference type="Proteomes" id="UP000264002">
    <property type="component" value="Unassembled WGS sequence"/>
</dbReference>
<gene>
    <name evidence="1" type="ORF">DYP60_02915</name>
</gene>
<organism evidence="1 2">
    <name type="scientific">Sphaerochaeta halotolerans</name>
    <dbReference type="NCBI Taxonomy" id="2293840"/>
    <lineage>
        <taxon>Bacteria</taxon>
        <taxon>Pseudomonadati</taxon>
        <taxon>Spirochaetota</taxon>
        <taxon>Spirochaetia</taxon>
        <taxon>Spirochaetales</taxon>
        <taxon>Sphaerochaetaceae</taxon>
        <taxon>Sphaerochaeta</taxon>
    </lineage>
</organism>
<dbReference type="InterPro" id="IPR016195">
    <property type="entry name" value="Pol/histidinol_Pase-like"/>
</dbReference>
<evidence type="ECO:0000313" key="1">
    <source>
        <dbReference type="EMBL" id="RFU95972.1"/>
    </source>
</evidence>
<protein>
    <recommendedName>
        <fullName evidence="3">DUF3604 domain-containing protein</fullName>
    </recommendedName>
</protein>
<evidence type="ECO:0008006" key="3">
    <source>
        <dbReference type="Google" id="ProtNLM"/>
    </source>
</evidence>
<reference evidence="2" key="1">
    <citation type="submission" date="2018-08" db="EMBL/GenBank/DDBJ databases">
        <authorList>
            <person name="Grouzdev D.S."/>
            <person name="Krutkina M.S."/>
        </authorList>
    </citation>
    <scope>NUCLEOTIDE SEQUENCE [LARGE SCALE GENOMIC DNA]</scope>
    <source>
        <strain evidence="2">4-11</strain>
    </source>
</reference>
<dbReference type="Gene3D" id="3.20.20.140">
    <property type="entry name" value="Metal-dependent hydrolases"/>
    <property type="match status" value="1"/>
</dbReference>
<name>A0A372MJL1_9SPIR</name>
<accession>A0A372MJL1</accession>
<evidence type="ECO:0000313" key="2">
    <source>
        <dbReference type="Proteomes" id="UP000264002"/>
    </source>
</evidence>
<reference evidence="1 2" key="2">
    <citation type="submission" date="2018-09" db="EMBL/GenBank/DDBJ databases">
        <title>Genome of Sphaerochaeta halotolerans strain 4-11.</title>
        <authorList>
            <person name="Nazina T.N."/>
            <person name="Sokolova D.S."/>
        </authorList>
    </citation>
    <scope>NUCLEOTIDE SEQUENCE [LARGE SCALE GENOMIC DNA]</scope>
    <source>
        <strain evidence="1 2">4-11</strain>
    </source>
</reference>
<comment type="caution">
    <text evidence="1">The sequence shown here is derived from an EMBL/GenBank/DDBJ whole genome shotgun (WGS) entry which is preliminary data.</text>
</comment>
<dbReference type="SUPFAM" id="SSF89550">
    <property type="entry name" value="PHP domain-like"/>
    <property type="match status" value="1"/>
</dbReference>
<dbReference type="RefSeq" id="WP_117329372.1">
    <property type="nucleotide sequence ID" value="NZ_QUWK01000002.1"/>
</dbReference>
<sequence length="529" mass="59438">MNRVLHYFSEALTHRLEQRKWLEEHQFLVGDLHNHCNISYGHGDLEDAIAFAAEQLDFFSVTGHFAWPDMEEGTIPPEVQAYHREGFARLRTQWSHYNQLLERASERCISFPSYEFHSFQAGDYTIIHKNLGIALPDPPPRFKKDERLMKLLDSTDASKDELFCMPHHIGYKQGYRGIGWEFFHAQASPVIEIVSMHGSAESLEASPKYLHTMGPRSGMNTMQGGLSLGHRFGVVGSSDHHNASPGSYGCGRTGLWSTDRNREAIWAGLSSRQTLALTGDPIELMVFLNDNPMGSGYDFPGDGIVSLDAYVAGYTVMDRIEILKNNRVIHRVHPSDNQHTQHMERGFLDVTFGWGEKHSLCQWEAAITIEKGIIRSASPRLRGEDIVDPLDNSDNERIIPHFTSTRNTASLTVVTRGNPTATTDATQGFALEIEGSEQSVVHIHAKGFWHEELHYLEASYLLSSLSCTSRVAYLNGFVSPAVSISQFHPIEQCIGEVHTEVNAQPGDFFYARAFTNNGDCAWSSPCWVR</sequence>
<keyword evidence="2" id="KW-1185">Reference proteome</keyword>
<dbReference type="AlphaFoldDB" id="A0A372MJL1"/>
<dbReference type="EMBL" id="QUWK01000002">
    <property type="protein sequence ID" value="RFU95972.1"/>
    <property type="molecule type" value="Genomic_DNA"/>
</dbReference>
<proteinExistence type="predicted"/>